<dbReference type="VEuPathDB" id="FungiDB:PLEOSDRAFT_1081710"/>
<evidence type="ECO:0000313" key="4">
    <source>
        <dbReference type="Proteomes" id="UP000027073"/>
    </source>
</evidence>
<name>A0A067P2K0_PLEO1</name>
<dbReference type="AlphaFoldDB" id="A0A067P2K0"/>
<evidence type="ECO:0000259" key="2">
    <source>
        <dbReference type="Pfam" id="PF14033"/>
    </source>
</evidence>
<feature type="domain" description="DUF4246" evidence="2">
    <location>
        <begin position="121"/>
        <end position="379"/>
    </location>
</feature>
<dbReference type="PANTHER" id="PTHR33119">
    <property type="entry name" value="IFI3P"/>
    <property type="match status" value="1"/>
</dbReference>
<accession>A0A067P2K0</accession>
<protein>
    <recommendedName>
        <fullName evidence="2">DUF4246 domain-containing protein</fullName>
    </recommendedName>
</protein>
<dbReference type="EMBL" id="KL198006">
    <property type="protein sequence ID" value="KDQ30101.1"/>
    <property type="molecule type" value="Genomic_DNA"/>
</dbReference>
<sequence length="575" mass="65892">MDYYQSIDQQISQFCEKIREKPSWPFKVLDESKELAIKWAMEAQLLASEDEMKDDGLPVVQAIHDLKAEARRIITLDYELRFEVQEPLQEGVSFDKIDHDVTNALKFARESKYYIAQPQLKEKVGVFVTDDLVPASLQSELLRSLGVLAQKEPKDMHPGSGGKVQDLIHPSLYPYKGAISPVHPGVTLPRLDNGVFKTKQSTFTDYTFESRYAWVPSVFHISEDGLDVSVKSYINGLGPRERHPDLYRLIEKVFLVVLPQLERTREWKYEYEMTPAEARWVDRTDARGGTTRENWLKLLDAQHTEKEAQEEAEAKRGADFAEQQARELGRISEFHSLDCSAAAVPEKYRGKDLKVIVKAANYILKPGQEYVGTWHMEGMDFNIDFTEEGDKGSDEEDEDEDEDADDPEPEHDYPSDWEYTEYNGERQPRSTSELPIFTELGTVPATGVVTKSNHPTGRIITFPNWIQHKVGGISHSVSDPAAPPATRRILCFFLVDENQTDPDDNDTAFYHSYTTSGKEIPAELRSYIVTAAIEGTITREEAERWRRELMMDRKIKATDFRETRFWDGSYSLCEH</sequence>
<evidence type="ECO:0000313" key="3">
    <source>
        <dbReference type="EMBL" id="KDQ30101.1"/>
    </source>
</evidence>
<reference evidence="4" key="1">
    <citation type="journal article" date="2014" name="Proc. Natl. Acad. Sci. U.S.A.">
        <title>Extensive sampling of basidiomycete genomes demonstrates inadequacy of the white-rot/brown-rot paradigm for wood decay fungi.</title>
        <authorList>
            <person name="Riley R."/>
            <person name="Salamov A.A."/>
            <person name="Brown D.W."/>
            <person name="Nagy L.G."/>
            <person name="Floudas D."/>
            <person name="Held B.W."/>
            <person name="Levasseur A."/>
            <person name="Lombard V."/>
            <person name="Morin E."/>
            <person name="Otillar R."/>
            <person name="Lindquist E.A."/>
            <person name="Sun H."/>
            <person name="LaButti K.M."/>
            <person name="Schmutz J."/>
            <person name="Jabbour D."/>
            <person name="Luo H."/>
            <person name="Baker S.E."/>
            <person name="Pisabarro A.G."/>
            <person name="Walton J.D."/>
            <person name="Blanchette R.A."/>
            <person name="Henrissat B."/>
            <person name="Martin F."/>
            <person name="Cullen D."/>
            <person name="Hibbett D.S."/>
            <person name="Grigoriev I.V."/>
        </authorList>
    </citation>
    <scope>NUCLEOTIDE SEQUENCE [LARGE SCALE GENOMIC DNA]</scope>
    <source>
        <strain evidence="4">PC15</strain>
    </source>
</reference>
<dbReference type="HOGENOM" id="CLU_012066_2_0_1"/>
<dbReference type="InterPro" id="IPR025340">
    <property type="entry name" value="DUF4246"/>
</dbReference>
<dbReference type="STRING" id="1137138.A0A067P2K0"/>
<evidence type="ECO:0000256" key="1">
    <source>
        <dbReference type="SAM" id="MobiDB-lite"/>
    </source>
</evidence>
<dbReference type="InParanoid" id="A0A067P2K0"/>
<feature type="compositionally biased region" description="Acidic residues" evidence="1">
    <location>
        <begin position="393"/>
        <end position="409"/>
    </location>
</feature>
<gene>
    <name evidence="3" type="ORF">PLEOSDRAFT_1081710</name>
</gene>
<dbReference type="Pfam" id="PF14033">
    <property type="entry name" value="DUF4246"/>
    <property type="match status" value="1"/>
</dbReference>
<proteinExistence type="predicted"/>
<feature type="region of interest" description="Disordered" evidence="1">
    <location>
        <begin position="384"/>
        <end position="431"/>
    </location>
</feature>
<organism evidence="3 4">
    <name type="scientific">Pleurotus ostreatus (strain PC15)</name>
    <name type="common">Oyster mushroom</name>
    <dbReference type="NCBI Taxonomy" id="1137138"/>
    <lineage>
        <taxon>Eukaryota</taxon>
        <taxon>Fungi</taxon>
        <taxon>Dikarya</taxon>
        <taxon>Basidiomycota</taxon>
        <taxon>Agaricomycotina</taxon>
        <taxon>Agaricomycetes</taxon>
        <taxon>Agaricomycetidae</taxon>
        <taxon>Agaricales</taxon>
        <taxon>Pleurotineae</taxon>
        <taxon>Pleurotaceae</taxon>
        <taxon>Pleurotus</taxon>
    </lineage>
</organism>
<dbReference type="PANTHER" id="PTHR33119:SF1">
    <property type="entry name" value="FE2OG DIOXYGENASE DOMAIN-CONTAINING PROTEIN"/>
    <property type="match status" value="1"/>
</dbReference>
<dbReference type="InterPro" id="IPR049192">
    <property type="entry name" value="DUF4246_C"/>
</dbReference>
<dbReference type="OrthoDB" id="415532at2759"/>
<dbReference type="Proteomes" id="UP000027073">
    <property type="component" value="Unassembled WGS sequence"/>
</dbReference>